<dbReference type="GO" id="GO:0030313">
    <property type="term" value="C:cell envelope"/>
    <property type="evidence" value="ECO:0007669"/>
    <property type="project" value="UniProtKB-SubCell"/>
</dbReference>
<dbReference type="Gene3D" id="3.40.30.10">
    <property type="entry name" value="Glutaredoxin"/>
    <property type="match status" value="1"/>
</dbReference>
<dbReference type="SUPFAM" id="SSF52833">
    <property type="entry name" value="Thioredoxin-like"/>
    <property type="match status" value="1"/>
</dbReference>
<feature type="domain" description="Redoxin" evidence="5">
    <location>
        <begin position="40"/>
        <end position="111"/>
    </location>
</feature>
<dbReference type="CDD" id="cd02966">
    <property type="entry name" value="TlpA_like_family"/>
    <property type="match status" value="1"/>
</dbReference>
<dbReference type="InterPro" id="IPR036249">
    <property type="entry name" value="Thioredoxin-like_sf"/>
</dbReference>
<comment type="subcellular location">
    <subcellularLocation>
        <location evidence="1">Cell envelope</location>
    </subcellularLocation>
</comment>
<dbReference type="STRING" id="407022.SAMN05661044_01434"/>
<keyword evidence="3" id="KW-1015">Disulfide bond</keyword>
<keyword evidence="7" id="KW-1185">Reference proteome</keyword>
<dbReference type="PANTHER" id="PTHR42852:SF6">
    <property type="entry name" value="THIOL:DISULFIDE INTERCHANGE PROTEIN DSBE"/>
    <property type="match status" value="1"/>
</dbReference>
<name>A0A1H7KQS2_OLID1</name>
<dbReference type="PANTHER" id="PTHR42852">
    <property type="entry name" value="THIOL:DISULFIDE INTERCHANGE PROTEIN DSBE"/>
    <property type="match status" value="1"/>
</dbReference>
<keyword evidence="2" id="KW-0201">Cytochrome c-type biogenesis</keyword>
<sequence>MNGISAIETKVDPATNHRLEGQPNKVGAAWIEGELVFDFIYKKYHKKGFEVIGISVDLTKYIPLWQERIAEHGLTWPQYLDENEENAKRSAIREYPSYILLDKNGKIIKRIDSLEELEEFLSRS</sequence>
<evidence type="ECO:0000256" key="2">
    <source>
        <dbReference type="ARBA" id="ARBA00022748"/>
    </source>
</evidence>
<dbReference type="InterPro" id="IPR013740">
    <property type="entry name" value="Redoxin"/>
</dbReference>
<evidence type="ECO:0000256" key="3">
    <source>
        <dbReference type="ARBA" id="ARBA00023157"/>
    </source>
</evidence>
<dbReference type="RefSeq" id="WP_162276551.1">
    <property type="nucleotide sequence ID" value="NZ_FOAF01000001.1"/>
</dbReference>
<accession>A0A1H7KQS2</accession>
<dbReference type="Proteomes" id="UP000199421">
    <property type="component" value="Unassembled WGS sequence"/>
</dbReference>
<reference evidence="7" key="1">
    <citation type="submission" date="2016-10" db="EMBL/GenBank/DDBJ databases">
        <authorList>
            <person name="Varghese N."/>
            <person name="Submissions S."/>
        </authorList>
    </citation>
    <scope>NUCLEOTIDE SEQUENCE [LARGE SCALE GENOMIC DNA]</scope>
    <source>
        <strain evidence="7">DSM 18733</strain>
    </source>
</reference>
<proteinExistence type="predicted"/>
<protein>
    <submittedName>
        <fullName evidence="6">Redoxin</fullName>
    </submittedName>
</protein>
<keyword evidence="4" id="KW-0676">Redox-active center</keyword>
<evidence type="ECO:0000256" key="1">
    <source>
        <dbReference type="ARBA" id="ARBA00004196"/>
    </source>
</evidence>
<evidence type="ECO:0000313" key="6">
    <source>
        <dbReference type="EMBL" id="SEK89122.1"/>
    </source>
</evidence>
<evidence type="ECO:0000256" key="4">
    <source>
        <dbReference type="ARBA" id="ARBA00023284"/>
    </source>
</evidence>
<dbReference type="EMBL" id="FOAF01000001">
    <property type="protein sequence ID" value="SEK89122.1"/>
    <property type="molecule type" value="Genomic_DNA"/>
</dbReference>
<evidence type="ECO:0000313" key="7">
    <source>
        <dbReference type="Proteomes" id="UP000199421"/>
    </source>
</evidence>
<dbReference type="GO" id="GO:0016491">
    <property type="term" value="F:oxidoreductase activity"/>
    <property type="evidence" value="ECO:0007669"/>
    <property type="project" value="InterPro"/>
</dbReference>
<gene>
    <name evidence="6" type="ORF">SAMN05661044_01434</name>
</gene>
<dbReference type="Pfam" id="PF08534">
    <property type="entry name" value="Redoxin"/>
    <property type="match status" value="1"/>
</dbReference>
<dbReference type="AlphaFoldDB" id="A0A1H7KQS2"/>
<organism evidence="6 7">
    <name type="scientific">Olivibacter domesticus</name>
    <name type="common">Pseudosphingobacterium domesticum</name>
    <dbReference type="NCBI Taxonomy" id="407022"/>
    <lineage>
        <taxon>Bacteria</taxon>
        <taxon>Pseudomonadati</taxon>
        <taxon>Bacteroidota</taxon>
        <taxon>Sphingobacteriia</taxon>
        <taxon>Sphingobacteriales</taxon>
        <taxon>Sphingobacteriaceae</taxon>
        <taxon>Olivibacter</taxon>
    </lineage>
</organism>
<dbReference type="InterPro" id="IPR050553">
    <property type="entry name" value="Thioredoxin_ResA/DsbE_sf"/>
</dbReference>
<dbReference type="GO" id="GO:0017004">
    <property type="term" value="P:cytochrome complex assembly"/>
    <property type="evidence" value="ECO:0007669"/>
    <property type="project" value="UniProtKB-KW"/>
</dbReference>
<evidence type="ECO:0000259" key="5">
    <source>
        <dbReference type="Pfam" id="PF08534"/>
    </source>
</evidence>